<keyword evidence="3" id="KW-1185">Reference proteome</keyword>
<comment type="caution">
    <text evidence="2">The sequence shown here is derived from an EMBL/GenBank/DDBJ whole genome shotgun (WGS) entry which is preliminary data.</text>
</comment>
<dbReference type="SUPFAM" id="SSF53335">
    <property type="entry name" value="S-adenosyl-L-methionine-dependent methyltransferases"/>
    <property type="match status" value="1"/>
</dbReference>
<evidence type="ECO:0000259" key="1">
    <source>
        <dbReference type="Pfam" id="PF13649"/>
    </source>
</evidence>
<reference evidence="2 3" key="1">
    <citation type="submission" date="2019-08" db="EMBL/GenBank/DDBJ databases">
        <title>Professor.</title>
        <authorList>
            <person name="Park J.S."/>
        </authorList>
    </citation>
    <scope>NUCLEOTIDE SEQUENCE [LARGE SCALE GENOMIC DNA]</scope>
    <source>
        <strain evidence="2 3">176CP5-101</strain>
    </source>
</reference>
<accession>A0A5C8V5D5</accession>
<dbReference type="AlphaFoldDB" id="A0A5C8V5D5"/>
<feature type="domain" description="Methyltransferase" evidence="1">
    <location>
        <begin position="43"/>
        <end position="134"/>
    </location>
</feature>
<dbReference type="CDD" id="cd02440">
    <property type="entry name" value="AdoMet_MTases"/>
    <property type="match status" value="1"/>
</dbReference>
<evidence type="ECO:0000313" key="2">
    <source>
        <dbReference type="EMBL" id="TXN35988.1"/>
    </source>
</evidence>
<sequence length="242" mass="28205">MESFFSENYETHTINNWIDRSHVNTTEKKLIGQVLKKMNCKAMEAGTGSGVIAFYLESLGVKNVYAFDIIEAMVSKAKHRANELNSKVDFVQANAIELTCYEDSKFDYLFYFQQILSMVPHSELPKALEEAIRVGSDKAIYVFSFMDFNARWYNGVLLFLRKIALLLQGTKPKYRGIPELVIDGKINYRFFKKDQFCIQWYRLEEMNELFKEVGFEVLNSYQGAQLSPKNWPNIYLICKKQL</sequence>
<dbReference type="GO" id="GO:0008168">
    <property type="term" value="F:methyltransferase activity"/>
    <property type="evidence" value="ECO:0007669"/>
    <property type="project" value="UniProtKB-KW"/>
</dbReference>
<dbReference type="Gene3D" id="3.40.50.150">
    <property type="entry name" value="Vaccinia Virus protein VP39"/>
    <property type="match status" value="1"/>
</dbReference>
<proteinExistence type="predicted"/>
<organism evidence="2 3">
    <name type="scientific">Flagellimonas hymeniacidonis</name>
    <dbReference type="NCBI Taxonomy" id="2603628"/>
    <lineage>
        <taxon>Bacteria</taxon>
        <taxon>Pseudomonadati</taxon>
        <taxon>Bacteroidota</taxon>
        <taxon>Flavobacteriia</taxon>
        <taxon>Flavobacteriales</taxon>
        <taxon>Flavobacteriaceae</taxon>
        <taxon>Flagellimonas</taxon>
    </lineage>
</organism>
<gene>
    <name evidence="2" type="ORF">FVB32_15620</name>
</gene>
<dbReference type="InterPro" id="IPR041698">
    <property type="entry name" value="Methyltransf_25"/>
</dbReference>
<evidence type="ECO:0000313" key="3">
    <source>
        <dbReference type="Proteomes" id="UP000321456"/>
    </source>
</evidence>
<dbReference type="EMBL" id="VRUR01000002">
    <property type="protein sequence ID" value="TXN35988.1"/>
    <property type="molecule type" value="Genomic_DNA"/>
</dbReference>
<protein>
    <submittedName>
        <fullName evidence="2">Class I SAM-dependent methyltransferase</fullName>
    </submittedName>
</protein>
<name>A0A5C8V5D5_9FLAO</name>
<keyword evidence="2" id="KW-0489">Methyltransferase</keyword>
<dbReference type="RefSeq" id="WP_147744759.1">
    <property type="nucleotide sequence ID" value="NZ_VRUR01000002.1"/>
</dbReference>
<dbReference type="Proteomes" id="UP000321456">
    <property type="component" value="Unassembled WGS sequence"/>
</dbReference>
<keyword evidence="2" id="KW-0808">Transferase</keyword>
<dbReference type="GO" id="GO:0032259">
    <property type="term" value="P:methylation"/>
    <property type="evidence" value="ECO:0007669"/>
    <property type="project" value="UniProtKB-KW"/>
</dbReference>
<dbReference type="Pfam" id="PF13649">
    <property type="entry name" value="Methyltransf_25"/>
    <property type="match status" value="1"/>
</dbReference>
<dbReference type="InterPro" id="IPR029063">
    <property type="entry name" value="SAM-dependent_MTases_sf"/>
</dbReference>